<name>A0ABN9XCD6_9DINO</name>
<sequence length="64" mass="7153">DEEVPVEDEAADAEEGGGAEEDLGPPMIREAWNKKVVNLRQKLKSVEDADRFISQLRDTIEKGK</sequence>
<gene>
    <name evidence="2" type="ORF">PCOR1329_LOCUS75358</name>
</gene>
<dbReference type="EMBL" id="CAUYUJ010020281">
    <property type="protein sequence ID" value="CAK0897076.1"/>
    <property type="molecule type" value="Genomic_DNA"/>
</dbReference>
<feature type="compositionally biased region" description="Acidic residues" evidence="1">
    <location>
        <begin position="1"/>
        <end position="23"/>
    </location>
</feature>
<proteinExistence type="predicted"/>
<feature type="non-terminal residue" evidence="2">
    <location>
        <position position="64"/>
    </location>
</feature>
<feature type="region of interest" description="Disordered" evidence="1">
    <location>
        <begin position="1"/>
        <end position="26"/>
    </location>
</feature>
<organism evidence="2 3">
    <name type="scientific">Prorocentrum cordatum</name>
    <dbReference type="NCBI Taxonomy" id="2364126"/>
    <lineage>
        <taxon>Eukaryota</taxon>
        <taxon>Sar</taxon>
        <taxon>Alveolata</taxon>
        <taxon>Dinophyceae</taxon>
        <taxon>Prorocentrales</taxon>
        <taxon>Prorocentraceae</taxon>
        <taxon>Prorocentrum</taxon>
    </lineage>
</organism>
<evidence type="ECO:0000313" key="2">
    <source>
        <dbReference type="EMBL" id="CAK0897076.1"/>
    </source>
</evidence>
<evidence type="ECO:0000256" key="1">
    <source>
        <dbReference type="SAM" id="MobiDB-lite"/>
    </source>
</evidence>
<evidence type="ECO:0000313" key="3">
    <source>
        <dbReference type="Proteomes" id="UP001189429"/>
    </source>
</evidence>
<dbReference type="Proteomes" id="UP001189429">
    <property type="component" value="Unassembled WGS sequence"/>
</dbReference>
<comment type="caution">
    <text evidence="2">The sequence shown here is derived from an EMBL/GenBank/DDBJ whole genome shotgun (WGS) entry which is preliminary data.</text>
</comment>
<reference evidence="2" key="1">
    <citation type="submission" date="2023-10" db="EMBL/GenBank/DDBJ databases">
        <authorList>
            <person name="Chen Y."/>
            <person name="Shah S."/>
            <person name="Dougan E. K."/>
            <person name="Thang M."/>
            <person name="Chan C."/>
        </authorList>
    </citation>
    <scope>NUCLEOTIDE SEQUENCE [LARGE SCALE GENOMIC DNA]</scope>
</reference>
<accession>A0ABN9XCD6</accession>
<keyword evidence="3" id="KW-1185">Reference proteome</keyword>
<protein>
    <submittedName>
        <fullName evidence="2">Uncharacterized protein</fullName>
    </submittedName>
</protein>
<feature type="non-terminal residue" evidence="2">
    <location>
        <position position="1"/>
    </location>
</feature>